<proteinExistence type="predicted"/>
<protein>
    <submittedName>
        <fullName evidence="1">Uncharacterized protein</fullName>
    </submittedName>
</protein>
<organism evidence="1 2">
    <name type="scientific">Aeromonas veronii</name>
    <dbReference type="NCBI Taxonomy" id="654"/>
    <lineage>
        <taxon>Bacteria</taxon>
        <taxon>Pseudomonadati</taxon>
        <taxon>Pseudomonadota</taxon>
        <taxon>Gammaproteobacteria</taxon>
        <taxon>Aeromonadales</taxon>
        <taxon>Aeromonadaceae</taxon>
        <taxon>Aeromonas</taxon>
    </lineage>
</organism>
<evidence type="ECO:0000313" key="2">
    <source>
        <dbReference type="Proteomes" id="UP000439123"/>
    </source>
</evidence>
<gene>
    <name evidence="1" type="ORF">AERO8C_140255</name>
</gene>
<sequence>MKNVPKTDCVRRLNRLETFIAHGFIHKITRKQHIYLIEWVQAQIIPKTFCYKVRAPLAALIELLGSVRGFLWG</sequence>
<accession>A0A653KVS4</accession>
<dbReference type="Proteomes" id="UP000439123">
    <property type="component" value="Unassembled WGS sequence"/>
</dbReference>
<dbReference type="AlphaFoldDB" id="A0A653KVS4"/>
<reference evidence="1 2" key="1">
    <citation type="submission" date="2019-10" db="EMBL/GenBank/DDBJ databases">
        <authorList>
            <person name="Karimi E."/>
        </authorList>
    </citation>
    <scope>NUCLEOTIDE SEQUENCE [LARGE SCALE GENOMIC DNA]</scope>
    <source>
        <strain evidence="1">Aeromonas sp. 8C</strain>
    </source>
</reference>
<evidence type="ECO:0000313" key="1">
    <source>
        <dbReference type="EMBL" id="VXA82901.1"/>
    </source>
</evidence>
<name>A0A653KVS4_AERVE</name>
<dbReference type="EMBL" id="CABWLC010000006">
    <property type="protein sequence ID" value="VXA82901.1"/>
    <property type="molecule type" value="Genomic_DNA"/>
</dbReference>